<evidence type="ECO:0000313" key="2">
    <source>
        <dbReference type="Proteomes" id="UP000643810"/>
    </source>
</evidence>
<reference evidence="1 2" key="1">
    <citation type="submission" date="2020-08" db="EMBL/GenBank/DDBJ databases">
        <title>Genome public.</title>
        <authorList>
            <person name="Liu C."/>
            <person name="Sun Q."/>
        </authorList>
    </citation>
    <scope>NUCLEOTIDE SEQUENCE [LARGE SCALE GENOMIC DNA]</scope>
    <source>
        <strain evidence="1 2">NSJ-9</strain>
    </source>
</reference>
<proteinExistence type="predicted"/>
<comment type="caution">
    <text evidence="1">The sequence shown here is derived from an EMBL/GenBank/DDBJ whole genome shotgun (WGS) entry which is preliminary data.</text>
</comment>
<evidence type="ECO:0000313" key="1">
    <source>
        <dbReference type="EMBL" id="MBC5686458.1"/>
    </source>
</evidence>
<sequence length="138" mass="15767">MAYDFEKERNEAIAAGERALTSLRAAREELRSAGNWGLVDLFGGGMISGLVKHSKMGNAQRYMEQAKLDLQSFSRELQDVNMTHNLNLNVGDFLTFADFFFDGLIADWLVQDRINETKNQVEDAIRQVEDIVRRLRIL</sequence>
<dbReference type="EMBL" id="JACOPG010000003">
    <property type="protein sequence ID" value="MBC5686458.1"/>
    <property type="molecule type" value="Genomic_DNA"/>
</dbReference>
<name>A0ABR7GG92_9FIRM</name>
<dbReference type="Proteomes" id="UP000643810">
    <property type="component" value="Unassembled WGS sequence"/>
</dbReference>
<accession>A0ABR7GG92</accession>
<protein>
    <submittedName>
        <fullName evidence="1">Uncharacterized protein</fullName>
    </submittedName>
</protein>
<gene>
    <name evidence="1" type="ORF">H8R94_07590</name>
</gene>
<organism evidence="1 2">
    <name type="scientific">Roseburia lenta</name>
    <dbReference type="NCBI Taxonomy" id="2763061"/>
    <lineage>
        <taxon>Bacteria</taxon>
        <taxon>Bacillati</taxon>
        <taxon>Bacillota</taxon>
        <taxon>Clostridia</taxon>
        <taxon>Lachnospirales</taxon>
        <taxon>Lachnospiraceae</taxon>
        <taxon>Roseburia</taxon>
    </lineage>
</organism>
<keyword evidence="2" id="KW-1185">Reference proteome</keyword>
<dbReference type="RefSeq" id="WP_118535514.1">
    <property type="nucleotide sequence ID" value="NZ_JACOPG010000003.1"/>
</dbReference>